<feature type="transmembrane region" description="Helical" evidence="1">
    <location>
        <begin position="7"/>
        <end position="33"/>
    </location>
</feature>
<protein>
    <submittedName>
        <fullName evidence="2">Major Facilitator Superfamily transporter</fullName>
    </submittedName>
</protein>
<dbReference type="Gene3D" id="1.20.1250.20">
    <property type="entry name" value="MFS general substrate transporter like domains"/>
    <property type="match status" value="1"/>
</dbReference>
<reference evidence="3" key="1">
    <citation type="submission" date="2012-03" db="EMBL/GenBank/DDBJ databases">
        <title>Complete genome of Caldisphaera lagunensis DSM 15908.</title>
        <authorList>
            <person name="Lucas S."/>
            <person name="Copeland A."/>
            <person name="Lapidus A."/>
            <person name="Glavina del Rio T."/>
            <person name="Dalin E."/>
            <person name="Tice H."/>
            <person name="Bruce D."/>
            <person name="Goodwin L."/>
            <person name="Pitluck S."/>
            <person name="Peters L."/>
            <person name="Mikhailova N."/>
            <person name="Teshima H."/>
            <person name="Kyrpides N."/>
            <person name="Mavromatis K."/>
            <person name="Ivanova N."/>
            <person name="Brettin T."/>
            <person name="Detter J.C."/>
            <person name="Han C."/>
            <person name="Larimer F."/>
            <person name="Land M."/>
            <person name="Hauser L."/>
            <person name="Markowitz V."/>
            <person name="Cheng J.-F."/>
            <person name="Hugenholtz P."/>
            <person name="Woyke T."/>
            <person name="Wu D."/>
            <person name="Spring S."/>
            <person name="Schroeder M."/>
            <person name="Brambilla E."/>
            <person name="Klenk H.-P."/>
            <person name="Eisen J.A."/>
        </authorList>
    </citation>
    <scope>NUCLEOTIDE SEQUENCE [LARGE SCALE GENOMIC DNA]</scope>
    <source>
        <strain evidence="3">DSM 15908 / JCM 11604 / IC-154</strain>
    </source>
</reference>
<dbReference type="EMBL" id="CP003378">
    <property type="protein sequence ID" value="AFZ69945.1"/>
    <property type="molecule type" value="Genomic_DNA"/>
</dbReference>
<feature type="transmembrane region" description="Helical" evidence="1">
    <location>
        <begin position="363"/>
        <end position="380"/>
    </location>
</feature>
<sequence precursor="true">MNKTRKWAYSLLGFVIASLLTSALSIYVLFMPYFSEKIGVNIQELILWGNLAYFIGMPIGKIIGRFLKFYKRLTKSIIGLTGLISISIALMPFISSFSELIILRIIQGTVTFYMEIFSNVYSFLFSDFKSRNLASAISISGIPGGVAIGTSAYILETQSPILVYSIFSIISFIVGLIFAFSTLNFENTIKELKNEYKGTTYKLKITWIMGFYWATIAGFNLVLAILLQPFVSSYSVKDVPIAMETFGYSGAILTIAGGFIAYLTKSLKITSIVIGISYIISFIGFLILYLFEPVGIYLALTIILIMIEAIAVPFIYSIPREIYKENMVAKGTWEFAFIGSSFHIWGALIVLTIGSLISFRYSILALAFPPIYGALISFLIPRFSIKGDKID</sequence>
<evidence type="ECO:0000313" key="2">
    <source>
        <dbReference type="EMBL" id="AFZ69945.1"/>
    </source>
</evidence>
<keyword evidence="1" id="KW-0472">Membrane</keyword>
<feature type="transmembrane region" description="Helical" evidence="1">
    <location>
        <begin position="45"/>
        <end position="64"/>
    </location>
</feature>
<dbReference type="RefSeq" id="WP_015231843.1">
    <property type="nucleotide sequence ID" value="NC_019791.1"/>
</dbReference>
<dbReference type="SUPFAM" id="SSF103473">
    <property type="entry name" value="MFS general substrate transporter"/>
    <property type="match status" value="1"/>
</dbReference>
<feature type="transmembrane region" description="Helical" evidence="1">
    <location>
        <begin position="101"/>
        <end position="121"/>
    </location>
</feature>
<dbReference type="KEGG" id="clg:Calag_0159"/>
<keyword evidence="1" id="KW-0812">Transmembrane</keyword>
<feature type="transmembrane region" description="Helical" evidence="1">
    <location>
        <begin position="246"/>
        <end position="264"/>
    </location>
</feature>
<name>L0AA72_CALLD</name>
<feature type="transmembrane region" description="Helical" evidence="1">
    <location>
        <begin position="205"/>
        <end position="226"/>
    </location>
</feature>
<keyword evidence="1" id="KW-1133">Transmembrane helix</keyword>
<feature type="transmembrane region" description="Helical" evidence="1">
    <location>
        <begin position="133"/>
        <end position="155"/>
    </location>
</feature>
<dbReference type="InterPro" id="IPR011701">
    <property type="entry name" value="MFS"/>
</dbReference>
<evidence type="ECO:0000313" key="3">
    <source>
        <dbReference type="Proteomes" id="UP000010469"/>
    </source>
</evidence>
<dbReference type="Proteomes" id="UP000010469">
    <property type="component" value="Chromosome"/>
</dbReference>
<feature type="transmembrane region" description="Helical" evidence="1">
    <location>
        <begin position="271"/>
        <end position="290"/>
    </location>
</feature>
<evidence type="ECO:0000256" key="1">
    <source>
        <dbReference type="SAM" id="Phobius"/>
    </source>
</evidence>
<feature type="transmembrane region" description="Helical" evidence="1">
    <location>
        <begin position="336"/>
        <end position="357"/>
    </location>
</feature>
<dbReference type="HOGENOM" id="CLU_705159_0_0_2"/>
<accession>L0AA72</accession>
<feature type="transmembrane region" description="Helical" evidence="1">
    <location>
        <begin position="161"/>
        <end position="185"/>
    </location>
</feature>
<dbReference type="Pfam" id="PF07690">
    <property type="entry name" value="MFS_1"/>
    <property type="match status" value="1"/>
</dbReference>
<dbReference type="InParanoid" id="L0AA72"/>
<organism evidence="2 3">
    <name type="scientific">Caldisphaera lagunensis (strain DSM 15908 / JCM 11604 / ANMR 0165 / IC-154)</name>
    <dbReference type="NCBI Taxonomy" id="1056495"/>
    <lineage>
        <taxon>Archaea</taxon>
        <taxon>Thermoproteota</taxon>
        <taxon>Thermoprotei</taxon>
        <taxon>Acidilobales</taxon>
        <taxon>Caldisphaeraceae</taxon>
        <taxon>Caldisphaera</taxon>
    </lineage>
</organism>
<dbReference type="AlphaFoldDB" id="L0AA72"/>
<dbReference type="GO" id="GO:0022857">
    <property type="term" value="F:transmembrane transporter activity"/>
    <property type="evidence" value="ECO:0007669"/>
    <property type="project" value="InterPro"/>
</dbReference>
<dbReference type="InterPro" id="IPR036259">
    <property type="entry name" value="MFS_trans_sf"/>
</dbReference>
<dbReference type="OrthoDB" id="382150at2157"/>
<keyword evidence="3" id="KW-1185">Reference proteome</keyword>
<dbReference type="eggNOG" id="arCOG05835">
    <property type="taxonomic scope" value="Archaea"/>
</dbReference>
<proteinExistence type="predicted"/>
<feature type="transmembrane region" description="Helical" evidence="1">
    <location>
        <begin position="76"/>
        <end position="95"/>
    </location>
</feature>
<feature type="transmembrane region" description="Helical" evidence="1">
    <location>
        <begin position="296"/>
        <end position="316"/>
    </location>
</feature>
<dbReference type="GeneID" id="14211419"/>
<gene>
    <name evidence="2" type="ordered locus">Calag_0159</name>
</gene>